<dbReference type="AlphaFoldDB" id="A0A1X2IR72"/>
<feature type="compositionally biased region" description="Low complexity" evidence="1">
    <location>
        <begin position="72"/>
        <end position="87"/>
    </location>
</feature>
<feature type="region of interest" description="Disordered" evidence="1">
    <location>
        <begin position="162"/>
        <end position="259"/>
    </location>
</feature>
<proteinExistence type="predicted"/>
<feature type="region of interest" description="Disordered" evidence="1">
    <location>
        <begin position="1"/>
        <end position="87"/>
    </location>
</feature>
<feature type="compositionally biased region" description="Low complexity" evidence="1">
    <location>
        <begin position="162"/>
        <end position="194"/>
    </location>
</feature>
<sequence length="278" mass="30964">MSLMEPQSKPTSNRNRKKHHRHSFPVTATTSATPTSPHQQQYHEQQPSRRHSYHYTHHHQPQGRRYAKHRLSNASGTSFTSSSSTSSLTSFAPSFAPSFTHRPFNTFEIVFTNIVDALIFTSAIAITAYNYWMGYIVDPPRIYGSSSPAPCVMLKKLEIASPLPSSPSSSSSSSSSTTTPASSPASPLPSSSIIPPSPTNHHHRHSSHSLDSDLKRTTKIKAPELQTQHEKINTVNLSDDGSQEEEEEEEEEEDRVNRMEETLQELIRQGQAALTSPY</sequence>
<evidence type="ECO:0000256" key="1">
    <source>
        <dbReference type="SAM" id="MobiDB-lite"/>
    </source>
</evidence>
<keyword evidence="3" id="KW-1185">Reference proteome</keyword>
<protein>
    <submittedName>
        <fullName evidence="2">Uncharacterized protein</fullName>
    </submittedName>
</protein>
<reference evidence="2 3" key="1">
    <citation type="submission" date="2016-07" db="EMBL/GenBank/DDBJ databases">
        <title>Pervasive Adenine N6-methylation of Active Genes in Fungi.</title>
        <authorList>
            <consortium name="DOE Joint Genome Institute"/>
            <person name="Mondo S.J."/>
            <person name="Dannebaum R.O."/>
            <person name="Kuo R.C."/>
            <person name="Labutti K."/>
            <person name="Haridas S."/>
            <person name="Kuo A."/>
            <person name="Salamov A."/>
            <person name="Ahrendt S.R."/>
            <person name="Lipzen A."/>
            <person name="Sullivan W."/>
            <person name="Andreopoulos W.B."/>
            <person name="Clum A."/>
            <person name="Lindquist E."/>
            <person name="Daum C."/>
            <person name="Ramamoorthy G.K."/>
            <person name="Gryganskyi A."/>
            <person name="Culley D."/>
            <person name="Magnuson J.K."/>
            <person name="James T.Y."/>
            <person name="O'Malley M.A."/>
            <person name="Stajich J.E."/>
            <person name="Spatafora J.W."/>
            <person name="Visel A."/>
            <person name="Grigoriev I.V."/>
        </authorList>
    </citation>
    <scope>NUCLEOTIDE SEQUENCE [LARGE SCALE GENOMIC DNA]</scope>
    <source>
        <strain evidence="2 3">NRRL 1336</strain>
    </source>
</reference>
<feature type="compositionally biased region" description="Basic residues" evidence="1">
    <location>
        <begin position="14"/>
        <end position="23"/>
    </location>
</feature>
<feature type="compositionally biased region" description="Basic residues" evidence="1">
    <location>
        <begin position="48"/>
        <end position="71"/>
    </location>
</feature>
<accession>A0A1X2IR72</accession>
<evidence type="ECO:0000313" key="2">
    <source>
        <dbReference type="EMBL" id="ORZ20748.1"/>
    </source>
</evidence>
<evidence type="ECO:0000313" key="3">
    <source>
        <dbReference type="Proteomes" id="UP000193560"/>
    </source>
</evidence>
<comment type="caution">
    <text evidence="2">The sequence shown here is derived from an EMBL/GenBank/DDBJ whole genome shotgun (WGS) entry which is preliminary data.</text>
</comment>
<organism evidence="2 3">
    <name type="scientific">Absidia repens</name>
    <dbReference type="NCBI Taxonomy" id="90262"/>
    <lineage>
        <taxon>Eukaryota</taxon>
        <taxon>Fungi</taxon>
        <taxon>Fungi incertae sedis</taxon>
        <taxon>Mucoromycota</taxon>
        <taxon>Mucoromycotina</taxon>
        <taxon>Mucoromycetes</taxon>
        <taxon>Mucorales</taxon>
        <taxon>Cunninghamellaceae</taxon>
        <taxon>Absidia</taxon>
    </lineage>
</organism>
<dbReference type="EMBL" id="MCGE01000006">
    <property type="protein sequence ID" value="ORZ20748.1"/>
    <property type="molecule type" value="Genomic_DNA"/>
</dbReference>
<feature type="compositionally biased region" description="Low complexity" evidence="1">
    <location>
        <begin position="27"/>
        <end position="37"/>
    </location>
</feature>
<name>A0A1X2IR72_9FUNG</name>
<gene>
    <name evidence="2" type="ORF">BCR42DRAFT_489220</name>
</gene>
<dbReference type="Proteomes" id="UP000193560">
    <property type="component" value="Unassembled WGS sequence"/>
</dbReference>
<feature type="compositionally biased region" description="Acidic residues" evidence="1">
    <location>
        <begin position="241"/>
        <end position="254"/>
    </location>
</feature>
<dbReference type="OrthoDB" id="2290357at2759"/>